<dbReference type="EMBL" id="PEBQ01000175">
    <property type="protein sequence ID" value="PHY93049.1"/>
    <property type="molecule type" value="Genomic_DNA"/>
</dbReference>
<evidence type="ECO:0000256" key="1">
    <source>
        <dbReference type="SAM" id="Coils"/>
    </source>
</evidence>
<feature type="compositionally biased region" description="Basic residues" evidence="2">
    <location>
        <begin position="75"/>
        <end position="90"/>
    </location>
</feature>
<dbReference type="AlphaFoldDB" id="A0A2G4R905"/>
<evidence type="ECO:0000313" key="4">
    <source>
        <dbReference type="Proteomes" id="UP000228751"/>
    </source>
</evidence>
<protein>
    <submittedName>
        <fullName evidence="3">Uncharacterized protein</fullName>
    </submittedName>
</protein>
<gene>
    <name evidence="3" type="ORF">CSR02_13615</name>
</gene>
<dbReference type="RefSeq" id="WP_099542021.1">
    <property type="nucleotide sequence ID" value="NZ_PEBQ01000175.1"/>
</dbReference>
<sequence>MIAVVKNNKKKFDLEAFRRSYSQGAPKTSKGGEGGSPRTPKAVGNLSRVVELNDSSSQREGGLEFVSPVNSNVSKKSRTPRTAKKSKAVSKKAQAEPQQAIPDLVPQKSEKTVPVDAQVSVRRGWGRPRKNPVVNSPTPSAIKPIKGIRSATEHSKDPTKLPIVLELQEKLEAVEGALAEKNSLLKDFDILQIEVAELRKEISARKKENKELVEQNSKMQDEVKKKNQTIADMEQMMRLNSISGASGAKDPRQKKPEVIPVGRGRRAVTVVHGATINKKKGRLTLKGVIDKDNEVEGQVNQQADVSEISAKGLPPQAQKVIDIIASSLRGIDPTKSAGEACVNAVRMLEKAKRAIDSLSMSLMGQAAKM</sequence>
<feature type="region of interest" description="Disordered" evidence="2">
    <location>
        <begin position="13"/>
        <end position="104"/>
    </location>
</feature>
<keyword evidence="4" id="KW-1185">Reference proteome</keyword>
<evidence type="ECO:0000313" key="3">
    <source>
        <dbReference type="EMBL" id="PHY93049.1"/>
    </source>
</evidence>
<proteinExistence type="predicted"/>
<accession>A0A2G4R905</accession>
<reference evidence="3 4" key="1">
    <citation type="submission" date="2017-10" db="EMBL/GenBank/DDBJ databases">
        <title>Genomic analysis of the genus Acetobacter.</title>
        <authorList>
            <person name="Kim K.H."/>
            <person name="Chun B.H."/>
            <person name="Son A.R."/>
            <person name="Jeon C.O."/>
        </authorList>
    </citation>
    <scope>NUCLEOTIDE SEQUENCE [LARGE SCALE GENOMIC DNA]</scope>
    <source>
        <strain evidence="3 4">LHT 2458</strain>
    </source>
</reference>
<organism evidence="3 4">
    <name type="scientific">Acetobacter pomorum</name>
    <dbReference type="NCBI Taxonomy" id="65959"/>
    <lineage>
        <taxon>Bacteria</taxon>
        <taxon>Pseudomonadati</taxon>
        <taxon>Pseudomonadota</taxon>
        <taxon>Alphaproteobacteria</taxon>
        <taxon>Acetobacterales</taxon>
        <taxon>Acetobacteraceae</taxon>
        <taxon>Acetobacter</taxon>
    </lineage>
</organism>
<keyword evidence="1" id="KW-0175">Coiled coil</keyword>
<feature type="coiled-coil region" evidence="1">
    <location>
        <begin position="164"/>
        <end position="236"/>
    </location>
</feature>
<comment type="caution">
    <text evidence="3">The sequence shown here is derived from an EMBL/GenBank/DDBJ whole genome shotgun (WGS) entry which is preliminary data.</text>
</comment>
<evidence type="ECO:0000256" key="2">
    <source>
        <dbReference type="SAM" id="MobiDB-lite"/>
    </source>
</evidence>
<dbReference type="Proteomes" id="UP000228751">
    <property type="component" value="Unassembled WGS sequence"/>
</dbReference>
<name>A0A2G4R905_9PROT</name>